<dbReference type="EMBL" id="GL573324">
    <property type="protein sequence ID" value="ELR03720.1"/>
    <property type="molecule type" value="Genomic_DNA"/>
</dbReference>
<dbReference type="HOGENOM" id="CLU_1548279_0_0_1"/>
<keyword evidence="2" id="KW-1185">Reference proteome</keyword>
<reference evidence="2" key="1">
    <citation type="submission" date="2010-09" db="EMBL/GenBank/DDBJ databases">
        <title>The genome sequence of Geomyces destructans 20631-21.</title>
        <authorList>
            <consortium name="The Broad Institute Genome Sequencing Platform"/>
            <person name="Cuomo C.A."/>
            <person name="Blehert D.S."/>
            <person name="Lorch J.M."/>
            <person name="Young S.K."/>
            <person name="Zeng Q."/>
            <person name="Gargeya S."/>
            <person name="Fitzgerald M."/>
            <person name="Haas B."/>
            <person name="Abouelleil A."/>
            <person name="Alvarado L."/>
            <person name="Arachchi H.M."/>
            <person name="Berlin A."/>
            <person name="Brown A."/>
            <person name="Chapman S.B."/>
            <person name="Chen Z."/>
            <person name="Dunbar C."/>
            <person name="Freedman E."/>
            <person name="Gearin G."/>
            <person name="Gellesch M."/>
            <person name="Goldberg J."/>
            <person name="Griggs A."/>
            <person name="Gujja S."/>
            <person name="Heiman D."/>
            <person name="Howarth C."/>
            <person name="Larson L."/>
            <person name="Lui A."/>
            <person name="MacDonald P.J.P."/>
            <person name="Montmayeur A."/>
            <person name="Murphy C."/>
            <person name="Neiman D."/>
            <person name="Pearson M."/>
            <person name="Priest M."/>
            <person name="Roberts A."/>
            <person name="Saif S."/>
            <person name="Shea T."/>
            <person name="Shenoy N."/>
            <person name="Sisk P."/>
            <person name="Stolte C."/>
            <person name="Sykes S."/>
            <person name="Wortman J."/>
            <person name="Nusbaum C."/>
            <person name="Birren B."/>
        </authorList>
    </citation>
    <scope>NUCLEOTIDE SEQUENCE [LARGE SCALE GENOMIC DNA]</scope>
    <source>
        <strain evidence="2">ATCC MYA-4855 / 20631-21</strain>
    </source>
</reference>
<dbReference type="AlphaFoldDB" id="L8FRW2"/>
<accession>L8FRW2</accession>
<evidence type="ECO:0000313" key="1">
    <source>
        <dbReference type="EMBL" id="ELR03720.1"/>
    </source>
</evidence>
<dbReference type="InParanoid" id="L8FRW2"/>
<name>L8FRW2_PSED2</name>
<proteinExistence type="predicted"/>
<dbReference type="STRING" id="658429.L8FRW2"/>
<gene>
    <name evidence="1" type="ORF">GMDG_06354</name>
</gene>
<dbReference type="VEuPathDB" id="FungiDB:GMDG_06354"/>
<protein>
    <submittedName>
        <fullName evidence="1">Uncharacterized protein</fullName>
    </submittedName>
</protein>
<sequence>MRALAASDISGYSPNDSALALSGINHRVRAIESLSTALSRGLHTMEEGNAMLATCYTLVFQSALISDGFPEYMSFIRGCMVVAWQMGVKQLKFVFEVLNDEQLAKMGPYLQGAPGIDPDLTNGAIGSLEACRPLVVRDAEKAFYECMLEIAQAAQISSWQGRFSSSTSLLVIR</sequence>
<organism evidence="1 2">
    <name type="scientific">Pseudogymnoascus destructans (strain ATCC MYA-4855 / 20631-21)</name>
    <name type="common">Bat white-nose syndrome fungus</name>
    <name type="synonym">Geomyces destructans</name>
    <dbReference type="NCBI Taxonomy" id="658429"/>
    <lineage>
        <taxon>Eukaryota</taxon>
        <taxon>Fungi</taxon>
        <taxon>Dikarya</taxon>
        <taxon>Ascomycota</taxon>
        <taxon>Pezizomycotina</taxon>
        <taxon>Leotiomycetes</taxon>
        <taxon>Thelebolales</taxon>
        <taxon>Thelebolaceae</taxon>
        <taxon>Pseudogymnoascus</taxon>
    </lineage>
</organism>
<dbReference type="OrthoDB" id="5229455at2759"/>
<dbReference type="Proteomes" id="UP000011064">
    <property type="component" value="Unassembled WGS sequence"/>
</dbReference>
<evidence type="ECO:0000313" key="2">
    <source>
        <dbReference type="Proteomes" id="UP000011064"/>
    </source>
</evidence>